<proteinExistence type="predicted"/>
<name>A0ABS3X943_9ACTN</name>
<dbReference type="EMBL" id="JADKMA010000033">
    <property type="protein sequence ID" value="MBO8191844.1"/>
    <property type="molecule type" value="Genomic_DNA"/>
</dbReference>
<keyword evidence="3" id="KW-1185">Reference proteome</keyword>
<evidence type="ECO:0008006" key="4">
    <source>
        <dbReference type="Google" id="ProtNLM"/>
    </source>
</evidence>
<evidence type="ECO:0000313" key="2">
    <source>
        <dbReference type="EMBL" id="MBO8191844.1"/>
    </source>
</evidence>
<gene>
    <name evidence="2" type="ORF">ITI46_09170</name>
</gene>
<dbReference type="RefSeq" id="WP_209238940.1">
    <property type="nucleotide sequence ID" value="NZ_JADKMA010000033.1"/>
</dbReference>
<feature type="chain" id="PRO_5046110558" description="Secreted protein" evidence="1">
    <location>
        <begin position="31"/>
        <end position="141"/>
    </location>
</feature>
<accession>A0ABS3X943</accession>
<comment type="caution">
    <text evidence="2">The sequence shown here is derived from an EMBL/GenBank/DDBJ whole genome shotgun (WGS) entry which is preliminary data.</text>
</comment>
<reference evidence="2 3" key="1">
    <citation type="submission" date="2020-11" db="EMBL/GenBank/DDBJ databases">
        <title>Streptomyces spirodelae sp. nov., isolated from duckweed.</title>
        <authorList>
            <person name="Saimee Y."/>
            <person name="Duangmal K."/>
        </authorList>
    </citation>
    <scope>NUCLEOTIDE SEQUENCE [LARGE SCALE GENOMIC DNA]</scope>
    <source>
        <strain evidence="2 3">S16-07</strain>
    </source>
</reference>
<feature type="signal peptide" evidence="1">
    <location>
        <begin position="1"/>
        <end position="30"/>
    </location>
</feature>
<protein>
    <recommendedName>
        <fullName evidence="4">Secreted protein</fullName>
    </recommendedName>
</protein>
<evidence type="ECO:0000313" key="3">
    <source>
        <dbReference type="Proteomes" id="UP001519064"/>
    </source>
</evidence>
<evidence type="ECO:0000256" key="1">
    <source>
        <dbReference type="SAM" id="SignalP"/>
    </source>
</evidence>
<organism evidence="2 3">
    <name type="scientific">Streptomyces oryzae</name>
    <dbReference type="NCBI Taxonomy" id="1434886"/>
    <lineage>
        <taxon>Bacteria</taxon>
        <taxon>Bacillati</taxon>
        <taxon>Actinomycetota</taxon>
        <taxon>Actinomycetes</taxon>
        <taxon>Kitasatosporales</taxon>
        <taxon>Streptomycetaceae</taxon>
        <taxon>Streptomyces</taxon>
    </lineage>
</organism>
<keyword evidence="1" id="KW-0732">Signal</keyword>
<dbReference type="Proteomes" id="UP001519064">
    <property type="component" value="Unassembled WGS sequence"/>
</dbReference>
<sequence length="141" mass="14655">MFRSVRRTAVAATLLAAVGGLGAIAAPANAAPAGTGSATAGDVSAKSIDRWAYCSVAPAGSLVLDYDTINDDPADTSVCWSGSGRAANPDQHGELRQVHTANNRGSLHLKTAGKEWDLPFNRNETHNIPQDTVLLGLSMNE</sequence>